<evidence type="ECO:0000313" key="5">
    <source>
        <dbReference type="EMBL" id="QHQ38154.1"/>
    </source>
</evidence>
<reference evidence="5 6" key="1">
    <citation type="submission" date="2020-01" db="EMBL/GenBank/DDBJ databases">
        <title>The possibility of degradation of plastic by Microbulbifer hydrolyticus IRE-31.</title>
        <authorList>
            <person name="Liu L."/>
        </authorList>
    </citation>
    <scope>NUCLEOTIDE SEQUENCE [LARGE SCALE GENOMIC DNA]</scope>
    <source>
        <strain evidence="5 6">IRE-31</strain>
    </source>
</reference>
<name>A0A6P1T5Q3_9GAMM</name>
<keyword evidence="1 2" id="KW-0732">Signal</keyword>
<evidence type="ECO:0000313" key="4">
    <source>
        <dbReference type="EMBL" id="MBB5211046.1"/>
    </source>
</evidence>
<dbReference type="Gene3D" id="2.40.160.20">
    <property type="match status" value="1"/>
</dbReference>
<evidence type="ECO:0000256" key="1">
    <source>
        <dbReference type="ARBA" id="ARBA00022729"/>
    </source>
</evidence>
<feature type="signal peptide" evidence="2">
    <location>
        <begin position="1"/>
        <end position="20"/>
    </location>
</feature>
<gene>
    <name evidence="5" type="ORF">GTQ55_03520</name>
    <name evidence="4" type="ORF">HNQ53_001264</name>
</gene>
<dbReference type="AlphaFoldDB" id="A0A6P1T5Q3"/>
<dbReference type="SUPFAM" id="SSF56925">
    <property type="entry name" value="OMPA-like"/>
    <property type="match status" value="1"/>
</dbReference>
<dbReference type="RefSeq" id="WP_161857490.1">
    <property type="nucleotide sequence ID" value="NZ_CP047491.1"/>
</dbReference>
<keyword evidence="6" id="KW-1185">Reference proteome</keyword>
<accession>A0A6P1T5Q3</accession>
<dbReference type="Proteomes" id="UP000464675">
    <property type="component" value="Chromosome"/>
</dbReference>
<dbReference type="EMBL" id="JACHHR010000002">
    <property type="protein sequence ID" value="MBB5211046.1"/>
    <property type="molecule type" value="Genomic_DNA"/>
</dbReference>
<dbReference type="Pfam" id="PF13505">
    <property type="entry name" value="OMP_b-brl"/>
    <property type="match status" value="1"/>
</dbReference>
<dbReference type="InterPro" id="IPR011250">
    <property type="entry name" value="OMP/PagP_B-barrel"/>
</dbReference>
<feature type="domain" description="Outer membrane protein beta-barrel" evidence="3">
    <location>
        <begin position="7"/>
        <end position="152"/>
    </location>
</feature>
<evidence type="ECO:0000256" key="2">
    <source>
        <dbReference type="SAM" id="SignalP"/>
    </source>
</evidence>
<sequence length="165" mass="17778">MMKKVLAAAVMLGCSISAQASEGGYFGTTAGLMKTSISGDSPFNAGLRAGYAWNSGFAVEGEYTTSLVDGEARYNGSWGDFRWDYSISTLGVYAAYRSQGDIYFKGRLGVLNESVDFEGEKESDSGLSAGLGIGFSFSENVNLEAEYTLVEEDVDFWSGTLVFRF</sequence>
<dbReference type="InterPro" id="IPR027385">
    <property type="entry name" value="Beta-barrel_OMP"/>
</dbReference>
<dbReference type="Proteomes" id="UP000563601">
    <property type="component" value="Unassembled WGS sequence"/>
</dbReference>
<evidence type="ECO:0000313" key="6">
    <source>
        <dbReference type="Proteomes" id="UP000464675"/>
    </source>
</evidence>
<organism evidence="4 7">
    <name type="scientific">Microbulbifer hydrolyticus</name>
    <dbReference type="NCBI Taxonomy" id="48074"/>
    <lineage>
        <taxon>Bacteria</taxon>
        <taxon>Pseudomonadati</taxon>
        <taxon>Pseudomonadota</taxon>
        <taxon>Gammaproteobacteria</taxon>
        <taxon>Cellvibrionales</taxon>
        <taxon>Microbulbiferaceae</taxon>
        <taxon>Microbulbifer</taxon>
    </lineage>
</organism>
<dbReference type="EMBL" id="CP047491">
    <property type="protein sequence ID" value="QHQ38154.1"/>
    <property type="molecule type" value="Genomic_DNA"/>
</dbReference>
<evidence type="ECO:0000259" key="3">
    <source>
        <dbReference type="Pfam" id="PF13505"/>
    </source>
</evidence>
<reference evidence="4 7" key="2">
    <citation type="submission" date="2020-08" db="EMBL/GenBank/DDBJ databases">
        <title>Genomic Encyclopedia of Type Strains, Phase IV (KMG-IV): sequencing the most valuable type-strain genomes for metagenomic binning, comparative biology and taxonomic classification.</title>
        <authorList>
            <person name="Goeker M."/>
        </authorList>
    </citation>
    <scope>NUCLEOTIDE SEQUENCE [LARGE SCALE GENOMIC DNA]</scope>
    <source>
        <strain evidence="4 7">DSM 11525</strain>
    </source>
</reference>
<protein>
    <submittedName>
        <fullName evidence="4">Opacity protein-like surface antigen</fullName>
    </submittedName>
    <submittedName>
        <fullName evidence="5">Outer membrane beta-barrel protein</fullName>
    </submittedName>
</protein>
<feature type="chain" id="PRO_5044645456" evidence="2">
    <location>
        <begin position="21"/>
        <end position="165"/>
    </location>
</feature>
<proteinExistence type="predicted"/>
<dbReference type="OrthoDB" id="5735888at2"/>
<evidence type="ECO:0000313" key="7">
    <source>
        <dbReference type="Proteomes" id="UP000563601"/>
    </source>
</evidence>